<dbReference type="Proteomes" id="UP001163064">
    <property type="component" value="Unassembled WGS sequence"/>
</dbReference>
<evidence type="ECO:0000259" key="7">
    <source>
        <dbReference type="PROSITE" id="PS50850"/>
    </source>
</evidence>
<dbReference type="InterPro" id="IPR050189">
    <property type="entry name" value="MFS_Efflux_Transporters"/>
</dbReference>
<reference evidence="8" key="1">
    <citation type="submission" date="2022-10" db="EMBL/GenBank/DDBJ databases">
        <title>Streptomyces beihaiensis sp. nov., a chitin degrading actinobacterium, isolated from shrimp pond soil.</title>
        <authorList>
            <person name="Xie J."/>
            <person name="Shen N."/>
        </authorList>
    </citation>
    <scope>NUCLEOTIDE SEQUENCE</scope>
    <source>
        <strain evidence="8">GXMU-J5</strain>
    </source>
</reference>
<feature type="transmembrane region" description="Helical" evidence="6">
    <location>
        <begin position="294"/>
        <end position="314"/>
    </location>
</feature>
<keyword evidence="9" id="KW-1185">Reference proteome</keyword>
<evidence type="ECO:0000256" key="1">
    <source>
        <dbReference type="ARBA" id="ARBA00004651"/>
    </source>
</evidence>
<evidence type="ECO:0000256" key="3">
    <source>
        <dbReference type="ARBA" id="ARBA00022692"/>
    </source>
</evidence>
<dbReference type="PANTHER" id="PTHR43124">
    <property type="entry name" value="PURINE EFFLUX PUMP PBUE"/>
    <property type="match status" value="1"/>
</dbReference>
<proteinExistence type="predicted"/>
<dbReference type="InterPro" id="IPR020846">
    <property type="entry name" value="MFS_dom"/>
</dbReference>
<evidence type="ECO:0000256" key="6">
    <source>
        <dbReference type="SAM" id="Phobius"/>
    </source>
</evidence>
<feature type="transmembrane region" description="Helical" evidence="6">
    <location>
        <begin position="93"/>
        <end position="116"/>
    </location>
</feature>
<evidence type="ECO:0000313" key="9">
    <source>
        <dbReference type="Proteomes" id="UP001163064"/>
    </source>
</evidence>
<accession>A0ABT3TVM4</accession>
<feature type="transmembrane region" description="Helical" evidence="6">
    <location>
        <begin position="236"/>
        <end position="256"/>
    </location>
</feature>
<feature type="transmembrane region" description="Helical" evidence="6">
    <location>
        <begin position="200"/>
        <end position="224"/>
    </location>
</feature>
<sequence length="401" mass="40110">MPLPVFAMMLCTFCVGTAESVIAGILPNISRHVGVSLSAVGMLISVYALVVVIVGPCVTALTVRLRRAVLLPGMMGTFILGNVVAALAPGFSWLVAGRVVSALAHSTLIAAFVAAARDIAPPHKRAAAGAKVTLGIGLATVIGVPAGTLVGDNWGWRATFWALAVLSLLSTLLLMRERIPDPAPAEPAARDQGRPGEGGLTSLVPMALVALVIVMGTGGVFALYTYASLYLTEAAGFGSSAVTVLLWLYGLGGIAGNVVGARAADRHLSAAVLGSLGLAAAGLLLLVLLVHSPWAVAALFCILGAAYFATIPALNSQIVASAGPASATMALTVNNSAFCVGIALGSWLGGALLAGGHTVLSIPEAGAALVTGGLLLSGIGSRIPRRKPTSAAAVAPGAAIQ</sequence>
<comment type="caution">
    <text evidence="8">The sequence shown here is derived from an EMBL/GenBank/DDBJ whole genome shotgun (WGS) entry which is preliminary data.</text>
</comment>
<dbReference type="EMBL" id="JAPHNL010000157">
    <property type="protein sequence ID" value="MCX3061091.1"/>
    <property type="molecule type" value="Genomic_DNA"/>
</dbReference>
<dbReference type="SUPFAM" id="SSF103473">
    <property type="entry name" value="MFS general substrate transporter"/>
    <property type="match status" value="1"/>
</dbReference>
<gene>
    <name evidence="8" type="ORF">OFY01_15250</name>
</gene>
<dbReference type="CDD" id="cd17324">
    <property type="entry name" value="MFS_NepI_like"/>
    <property type="match status" value="1"/>
</dbReference>
<feature type="transmembrane region" description="Helical" evidence="6">
    <location>
        <begin position="154"/>
        <end position="175"/>
    </location>
</feature>
<keyword evidence="5 6" id="KW-0472">Membrane</keyword>
<dbReference type="InterPro" id="IPR011701">
    <property type="entry name" value="MFS"/>
</dbReference>
<feature type="transmembrane region" description="Helical" evidence="6">
    <location>
        <begin position="128"/>
        <end position="148"/>
    </location>
</feature>
<feature type="transmembrane region" description="Helical" evidence="6">
    <location>
        <begin position="335"/>
        <end position="354"/>
    </location>
</feature>
<dbReference type="Gene3D" id="1.20.1250.20">
    <property type="entry name" value="MFS general substrate transporter like domains"/>
    <property type="match status" value="1"/>
</dbReference>
<protein>
    <submittedName>
        <fullName evidence="8">MFS transporter</fullName>
    </submittedName>
</protein>
<dbReference type="PROSITE" id="PS50850">
    <property type="entry name" value="MFS"/>
    <property type="match status" value="1"/>
</dbReference>
<feature type="domain" description="Major facilitator superfamily (MFS) profile" evidence="7">
    <location>
        <begin position="4"/>
        <end position="390"/>
    </location>
</feature>
<evidence type="ECO:0000313" key="8">
    <source>
        <dbReference type="EMBL" id="MCX3061091.1"/>
    </source>
</evidence>
<evidence type="ECO:0000256" key="4">
    <source>
        <dbReference type="ARBA" id="ARBA00022989"/>
    </source>
</evidence>
<comment type="subcellular location">
    <subcellularLocation>
        <location evidence="1">Cell membrane</location>
        <topology evidence="1">Multi-pass membrane protein</topology>
    </subcellularLocation>
</comment>
<organism evidence="8 9">
    <name type="scientific">Streptomyces beihaiensis</name>
    <dbReference type="NCBI Taxonomy" id="2984495"/>
    <lineage>
        <taxon>Bacteria</taxon>
        <taxon>Bacillati</taxon>
        <taxon>Actinomycetota</taxon>
        <taxon>Actinomycetes</taxon>
        <taxon>Kitasatosporales</taxon>
        <taxon>Streptomycetaceae</taxon>
        <taxon>Streptomyces</taxon>
    </lineage>
</organism>
<feature type="transmembrane region" description="Helical" evidence="6">
    <location>
        <begin position="39"/>
        <end position="61"/>
    </location>
</feature>
<name>A0ABT3TVM4_9ACTN</name>
<dbReference type="PANTHER" id="PTHR43124:SF3">
    <property type="entry name" value="CHLORAMPHENICOL EFFLUX PUMP RV0191"/>
    <property type="match status" value="1"/>
</dbReference>
<keyword evidence="3 6" id="KW-0812">Transmembrane</keyword>
<keyword evidence="4 6" id="KW-1133">Transmembrane helix</keyword>
<dbReference type="InterPro" id="IPR036259">
    <property type="entry name" value="MFS_trans_sf"/>
</dbReference>
<dbReference type="Pfam" id="PF07690">
    <property type="entry name" value="MFS_1"/>
    <property type="match status" value="1"/>
</dbReference>
<feature type="transmembrane region" description="Helical" evidence="6">
    <location>
        <begin position="268"/>
        <end position="288"/>
    </location>
</feature>
<feature type="transmembrane region" description="Helical" evidence="6">
    <location>
        <begin position="68"/>
        <end position="87"/>
    </location>
</feature>
<dbReference type="RefSeq" id="WP_266600167.1">
    <property type="nucleotide sequence ID" value="NZ_JAPHNL010000157.1"/>
</dbReference>
<evidence type="ECO:0000256" key="5">
    <source>
        <dbReference type="ARBA" id="ARBA00023136"/>
    </source>
</evidence>
<keyword evidence="2" id="KW-1003">Cell membrane</keyword>
<feature type="transmembrane region" description="Helical" evidence="6">
    <location>
        <begin position="360"/>
        <end position="379"/>
    </location>
</feature>
<evidence type="ECO:0000256" key="2">
    <source>
        <dbReference type="ARBA" id="ARBA00022475"/>
    </source>
</evidence>